<feature type="region of interest" description="Disordered" evidence="1">
    <location>
        <begin position="256"/>
        <end position="296"/>
    </location>
</feature>
<accession>A0A9P6NRU2</accession>
<protein>
    <submittedName>
        <fullName evidence="3">Uncharacterized protein</fullName>
    </submittedName>
</protein>
<keyword evidence="2" id="KW-0732">Signal</keyword>
<evidence type="ECO:0000313" key="3">
    <source>
        <dbReference type="EMBL" id="KAG0148426.1"/>
    </source>
</evidence>
<organism evidence="3 4">
    <name type="scientific">Cronartium quercuum f. sp. fusiforme G11</name>
    <dbReference type="NCBI Taxonomy" id="708437"/>
    <lineage>
        <taxon>Eukaryota</taxon>
        <taxon>Fungi</taxon>
        <taxon>Dikarya</taxon>
        <taxon>Basidiomycota</taxon>
        <taxon>Pucciniomycotina</taxon>
        <taxon>Pucciniomycetes</taxon>
        <taxon>Pucciniales</taxon>
        <taxon>Coleosporiaceae</taxon>
        <taxon>Cronartium</taxon>
    </lineage>
</organism>
<evidence type="ECO:0000313" key="4">
    <source>
        <dbReference type="Proteomes" id="UP000886653"/>
    </source>
</evidence>
<dbReference type="PANTHER" id="PTHR34618:SF1">
    <property type="entry name" value="SECRETED PROTEIN"/>
    <property type="match status" value="1"/>
</dbReference>
<comment type="caution">
    <text evidence="3">The sequence shown here is derived from an EMBL/GenBank/DDBJ whole genome shotgun (WGS) entry which is preliminary data.</text>
</comment>
<sequence>MLIPFLFQILILPSFEVLAHSFILSIEGANGVRSAAFGSRLTLRGALQQNTGIIKEAEIAASTVGPCGRVFGGEHMDPFNIDLEHELSLAEASAIPTATQDGEISMGVFVHNSDGAGPYICDYSPDATLKAFEPMNITSQIEGVKGINPAAKDYVYPLKAGFFSNSTCTGGTGKDVCVMRCRNELGFGSCAAVKLGSPSFINTTSGNSSNLTSEWNYNGTLPTNQSVSTSAANTTLESLSNKTSFSGFNFSGSQATNATNSSQLDNLHPKDTLPDSSGPKNLTDFTPMNENDSNSDQLPAALEKIGTTQNNKDVGDSEKPVAGPQDTNGTNSSQLPKTHPTNILPNSNGSNNLTDSTPVNGIVLENSDQLLAALETIEKVKKNKDVTVGIEHETRSQDGSLNIRPIVILPETVLRTKSRLSRSLLLKKRGYSTKLEASKPEKSTLLRIRKYGLDY</sequence>
<dbReference type="Proteomes" id="UP000886653">
    <property type="component" value="Unassembled WGS sequence"/>
</dbReference>
<dbReference type="OrthoDB" id="3241054at2759"/>
<evidence type="ECO:0000256" key="2">
    <source>
        <dbReference type="SAM" id="SignalP"/>
    </source>
</evidence>
<keyword evidence="4" id="KW-1185">Reference proteome</keyword>
<feature type="chain" id="PRO_5040155637" evidence="2">
    <location>
        <begin position="22"/>
        <end position="455"/>
    </location>
</feature>
<feature type="compositionally biased region" description="Polar residues" evidence="1">
    <location>
        <begin position="256"/>
        <end position="265"/>
    </location>
</feature>
<feature type="region of interest" description="Disordered" evidence="1">
    <location>
        <begin position="308"/>
        <end position="357"/>
    </location>
</feature>
<dbReference type="Pfam" id="PF11327">
    <property type="entry name" value="Egh16-like"/>
    <property type="match status" value="1"/>
</dbReference>
<dbReference type="EMBL" id="MU167237">
    <property type="protein sequence ID" value="KAG0148426.1"/>
    <property type="molecule type" value="Genomic_DNA"/>
</dbReference>
<feature type="compositionally biased region" description="Polar residues" evidence="1">
    <location>
        <begin position="274"/>
        <end position="296"/>
    </location>
</feature>
<dbReference type="AlphaFoldDB" id="A0A9P6NRU2"/>
<feature type="compositionally biased region" description="Polar residues" evidence="1">
    <location>
        <begin position="325"/>
        <end position="357"/>
    </location>
</feature>
<name>A0A9P6NRU2_9BASI</name>
<dbReference type="PANTHER" id="PTHR34618">
    <property type="entry name" value="SURFACE PROTEIN MAS1, PUTATIVE-RELATED"/>
    <property type="match status" value="1"/>
</dbReference>
<feature type="signal peptide" evidence="2">
    <location>
        <begin position="1"/>
        <end position="21"/>
    </location>
</feature>
<dbReference type="InterPro" id="IPR021476">
    <property type="entry name" value="Egh16-like"/>
</dbReference>
<evidence type="ECO:0000256" key="1">
    <source>
        <dbReference type="SAM" id="MobiDB-lite"/>
    </source>
</evidence>
<proteinExistence type="predicted"/>
<reference evidence="3" key="1">
    <citation type="submission" date="2013-11" db="EMBL/GenBank/DDBJ databases">
        <title>Genome sequence of the fusiform rust pathogen reveals effectors for host alternation and coevolution with pine.</title>
        <authorList>
            <consortium name="DOE Joint Genome Institute"/>
            <person name="Smith K."/>
            <person name="Pendleton A."/>
            <person name="Kubisiak T."/>
            <person name="Anderson C."/>
            <person name="Salamov A."/>
            <person name="Aerts A."/>
            <person name="Riley R."/>
            <person name="Clum A."/>
            <person name="Lindquist E."/>
            <person name="Ence D."/>
            <person name="Campbell M."/>
            <person name="Kronenberg Z."/>
            <person name="Feau N."/>
            <person name="Dhillon B."/>
            <person name="Hamelin R."/>
            <person name="Burleigh J."/>
            <person name="Smith J."/>
            <person name="Yandell M."/>
            <person name="Nelson C."/>
            <person name="Grigoriev I."/>
            <person name="Davis J."/>
        </authorList>
    </citation>
    <scope>NUCLEOTIDE SEQUENCE</scope>
    <source>
        <strain evidence="3">G11</strain>
    </source>
</reference>
<gene>
    <name evidence="3" type="ORF">CROQUDRAFT_60593</name>
</gene>